<dbReference type="Gene3D" id="1.20.1220.20">
    <property type="entry name" value="Uncharcterised protein PF01724"/>
    <property type="match status" value="1"/>
</dbReference>
<accession>A0ABQ4SF70</accession>
<gene>
    <name evidence="1" type="ORF">GMJLKIPL_3808</name>
</gene>
<dbReference type="PANTHER" id="PTHR34235">
    <property type="entry name" value="SLR1203 PROTEIN-RELATED"/>
    <property type="match status" value="1"/>
</dbReference>
<dbReference type="Pfam" id="PF01724">
    <property type="entry name" value="DUF29"/>
    <property type="match status" value="1"/>
</dbReference>
<comment type="caution">
    <text evidence="1">The sequence shown here is derived from an EMBL/GenBank/DDBJ whole genome shotgun (WGS) entry which is preliminary data.</text>
</comment>
<keyword evidence="2" id="KW-1185">Reference proteome</keyword>
<sequence>MTAAPTLAAPRCAAYDDDFYTWTVQQAALLRAGDLSALDRENLAEEIESLGRSEFNRLASFYRLVLLHMLKWEHQPNLRSRSWAISIAAHRQHAIEVIADNPGLKPRLDEALERAYRHARLEAIAETGLPASAFPETLPFTRDETMSRPYSFE</sequence>
<organism evidence="1 2">
    <name type="scientific">Methylobacterium isbiliense</name>
    <dbReference type="NCBI Taxonomy" id="315478"/>
    <lineage>
        <taxon>Bacteria</taxon>
        <taxon>Pseudomonadati</taxon>
        <taxon>Pseudomonadota</taxon>
        <taxon>Alphaproteobacteria</taxon>
        <taxon>Hyphomicrobiales</taxon>
        <taxon>Methylobacteriaceae</taxon>
        <taxon>Methylobacterium</taxon>
    </lineage>
</organism>
<dbReference type="InterPro" id="IPR002636">
    <property type="entry name" value="DUF29"/>
</dbReference>
<dbReference type="RefSeq" id="WP_238237079.1">
    <property type="nucleotide sequence ID" value="NZ_BPQQ01000043.1"/>
</dbReference>
<protein>
    <recommendedName>
        <fullName evidence="3">DUF29 domain-containing protein</fullName>
    </recommendedName>
</protein>
<name>A0ABQ4SF70_9HYPH</name>
<proteinExistence type="predicted"/>
<dbReference type="EMBL" id="BPQQ01000043">
    <property type="protein sequence ID" value="GJE01871.1"/>
    <property type="molecule type" value="Genomic_DNA"/>
</dbReference>
<reference evidence="1" key="2">
    <citation type="submission" date="2021-08" db="EMBL/GenBank/DDBJ databases">
        <authorList>
            <person name="Tani A."/>
            <person name="Ola A."/>
            <person name="Ogura Y."/>
            <person name="Katsura K."/>
            <person name="Hayashi T."/>
        </authorList>
    </citation>
    <scope>NUCLEOTIDE SEQUENCE</scope>
    <source>
        <strain evidence="1">DSM 17168</strain>
    </source>
</reference>
<evidence type="ECO:0000313" key="1">
    <source>
        <dbReference type="EMBL" id="GJE01871.1"/>
    </source>
</evidence>
<dbReference type="Proteomes" id="UP001055153">
    <property type="component" value="Unassembled WGS sequence"/>
</dbReference>
<reference evidence="1" key="1">
    <citation type="journal article" date="2021" name="Front. Microbiol.">
        <title>Comprehensive Comparative Genomics and Phenotyping of Methylobacterium Species.</title>
        <authorList>
            <person name="Alessa O."/>
            <person name="Ogura Y."/>
            <person name="Fujitani Y."/>
            <person name="Takami H."/>
            <person name="Hayashi T."/>
            <person name="Sahin N."/>
            <person name="Tani A."/>
        </authorList>
    </citation>
    <scope>NUCLEOTIDE SEQUENCE</scope>
    <source>
        <strain evidence="1">DSM 17168</strain>
    </source>
</reference>
<evidence type="ECO:0008006" key="3">
    <source>
        <dbReference type="Google" id="ProtNLM"/>
    </source>
</evidence>
<evidence type="ECO:0000313" key="2">
    <source>
        <dbReference type="Proteomes" id="UP001055153"/>
    </source>
</evidence>